<feature type="domain" description="Acyltransferase 3" evidence="2">
    <location>
        <begin position="33"/>
        <end position="356"/>
    </location>
</feature>
<dbReference type="InterPro" id="IPR002656">
    <property type="entry name" value="Acyl_transf_3_dom"/>
</dbReference>
<feature type="transmembrane region" description="Helical" evidence="1">
    <location>
        <begin position="312"/>
        <end position="331"/>
    </location>
</feature>
<sequence>MCRPLLLARSPGPCHPIISFIQVEFGALTANRFDLLRLVFAAGVTVFHAVALTAIAPDALLETSLGALAEISIQGFFIVSGALVFGSLMRSDSLGDYAEKRVRRLYPAYAVIILVPALVSLIVAGPGAFSGILRYLAANLVFLNFLAPDLPGLFDGQRFEAVNGALWTLKVEVMFYLALPFIGWLMRRAGKVRWVVLVCLYVAGEAWRLLLEPSLAAAGASPILLALAPELARQLPGQMAFFASGMGLWLVWEQAKQKRGCLGLMGLALFGLSILHPVMEPLRPAGLAGLIAWAAFAPGPVLNAARYGDISYGLYITHFPILQGLIMAGVFATAGLAMGFVLAALLTLVASFLLWWFVEKPALRRDSHYRQAAKDG</sequence>
<feature type="transmembrane region" description="Helical" evidence="1">
    <location>
        <begin position="192"/>
        <end position="211"/>
    </location>
</feature>
<dbReference type="RefSeq" id="WP_269402411.1">
    <property type="nucleotide sequence ID" value="NZ_JAPWGW010000003.1"/>
</dbReference>
<keyword evidence="3" id="KW-0012">Acyltransferase</keyword>
<feature type="transmembrane region" description="Helical" evidence="1">
    <location>
        <begin position="337"/>
        <end position="358"/>
    </location>
</feature>
<keyword evidence="1" id="KW-0472">Membrane</keyword>
<feature type="transmembrane region" description="Helical" evidence="1">
    <location>
        <begin position="261"/>
        <end position="279"/>
    </location>
</feature>
<dbReference type="Pfam" id="PF01757">
    <property type="entry name" value="Acyl_transf_3"/>
    <property type="match status" value="1"/>
</dbReference>
<feature type="transmembrane region" description="Helical" evidence="1">
    <location>
        <begin position="285"/>
        <end position="305"/>
    </location>
</feature>
<feature type="transmembrane region" description="Helical" evidence="1">
    <location>
        <begin position="164"/>
        <end position="185"/>
    </location>
</feature>
<gene>
    <name evidence="3" type="ORF">O4G74_09715</name>
</gene>
<keyword evidence="1" id="KW-1133">Transmembrane helix</keyword>
<evidence type="ECO:0000259" key="2">
    <source>
        <dbReference type="Pfam" id="PF01757"/>
    </source>
</evidence>
<dbReference type="EMBL" id="JAPWGW010000003">
    <property type="protein sequence ID" value="MCZ4298334.1"/>
    <property type="molecule type" value="Genomic_DNA"/>
</dbReference>
<keyword evidence="1" id="KW-0812">Transmembrane</keyword>
<dbReference type="GO" id="GO:0016746">
    <property type="term" value="F:acyltransferase activity"/>
    <property type="evidence" value="ECO:0007669"/>
    <property type="project" value="UniProtKB-KW"/>
</dbReference>
<comment type="caution">
    <text evidence="3">The sequence shown here is derived from an EMBL/GenBank/DDBJ whole genome shotgun (WGS) entry which is preliminary data.</text>
</comment>
<dbReference type="InterPro" id="IPR050879">
    <property type="entry name" value="Acyltransferase_3"/>
</dbReference>
<dbReference type="PANTHER" id="PTHR23028:SF53">
    <property type="entry name" value="ACYL_TRANSF_3 DOMAIN-CONTAINING PROTEIN"/>
    <property type="match status" value="1"/>
</dbReference>
<feature type="transmembrane region" description="Helical" evidence="1">
    <location>
        <begin position="35"/>
        <end position="55"/>
    </location>
</feature>
<name>A0ABT4LYX8_9PROT</name>
<proteinExistence type="predicted"/>
<keyword evidence="3" id="KW-0808">Transferase</keyword>
<dbReference type="Proteomes" id="UP001083770">
    <property type="component" value="Unassembled WGS sequence"/>
</dbReference>
<feature type="transmembrane region" description="Helical" evidence="1">
    <location>
        <begin position="109"/>
        <end position="136"/>
    </location>
</feature>
<accession>A0ABT4LYX8</accession>
<evidence type="ECO:0000313" key="4">
    <source>
        <dbReference type="Proteomes" id="UP001083770"/>
    </source>
</evidence>
<protein>
    <submittedName>
        <fullName evidence="3">Acyltransferase</fullName>
    </submittedName>
</protein>
<dbReference type="PANTHER" id="PTHR23028">
    <property type="entry name" value="ACETYLTRANSFERASE"/>
    <property type="match status" value="1"/>
</dbReference>
<evidence type="ECO:0000256" key="1">
    <source>
        <dbReference type="SAM" id="Phobius"/>
    </source>
</evidence>
<evidence type="ECO:0000313" key="3">
    <source>
        <dbReference type="EMBL" id="MCZ4298334.1"/>
    </source>
</evidence>
<organism evidence="3 4">
    <name type="scientific">Henriciella marina</name>
    <dbReference type="NCBI Taxonomy" id="453851"/>
    <lineage>
        <taxon>Bacteria</taxon>
        <taxon>Pseudomonadati</taxon>
        <taxon>Pseudomonadota</taxon>
        <taxon>Alphaproteobacteria</taxon>
        <taxon>Hyphomonadales</taxon>
        <taxon>Hyphomonadaceae</taxon>
        <taxon>Henriciella</taxon>
    </lineage>
</organism>
<reference evidence="3" key="1">
    <citation type="submission" date="2022-12" db="EMBL/GenBank/DDBJ databases">
        <title>Bacterial isolates from different developmental stages of Nematostella vectensis.</title>
        <authorList>
            <person name="Fraune S."/>
        </authorList>
    </citation>
    <scope>NUCLEOTIDE SEQUENCE</scope>
    <source>
        <strain evidence="3">G21632-S1</strain>
    </source>
</reference>
<feature type="transmembrane region" description="Helical" evidence="1">
    <location>
        <begin position="231"/>
        <end position="252"/>
    </location>
</feature>
<keyword evidence="4" id="KW-1185">Reference proteome</keyword>
<feature type="transmembrane region" description="Helical" evidence="1">
    <location>
        <begin position="67"/>
        <end position="88"/>
    </location>
</feature>